<evidence type="ECO:0000313" key="2">
    <source>
        <dbReference type="EMBL" id="KAA9166365.1"/>
    </source>
</evidence>
<keyword evidence="1" id="KW-0812">Transmembrane</keyword>
<feature type="transmembrane region" description="Helical" evidence="1">
    <location>
        <begin position="782"/>
        <end position="805"/>
    </location>
</feature>
<feature type="transmembrane region" description="Helical" evidence="1">
    <location>
        <begin position="726"/>
        <end position="750"/>
    </location>
</feature>
<feature type="transmembrane region" description="Helical" evidence="1">
    <location>
        <begin position="508"/>
        <end position="531"/>
    </location>
</feature>
<comment type="caution">
    <text evidence="2">The sequence shown here is derived from an EMBL/GenBank/DDBJ whole genome shotgun (WGS) entry which is preliminary data.</text>
</comment>
<dbReference type="Proteomes" id="UP000319769">
    <property type="component" value="Unassembled WGS sequence"/>
</dbReference>
<proteinExistence type="predicted"/>
<dbReference type="RefSeq" id="WP_144750607.1">
    <property type="nucleotide sequence ID" value="NZ_VMNW02000002.1"/>
</dbReference>
<dbReference type="AlphaFoldDB" id="A0A5N0VJH8"/>
<sequence length="860" mass="89490">MRESRGISLPWRRSPRAAWSSPLTLFVAAVTALLSCFLATSAVLIAAASGGAAMDYLAGNACPDQYGPVVSKAAISPAKVPAVLDTVQRQAAAHGFPQPVAGMYAGPFLPVSFGDSGGHKVTLGYRDDAVAHLDNVRNTGRAGLLVGDGLTKLAPVAPGDSVQYRWAALPAVTGVYHDLSVPPPRWWCSQQNSATIYAYANDPVQTVMMATDRQTFLDAARAVHLTGVSLTAGFYLGTPRTTEQARDDLDRSKALISGIQADLARQGLGDAVSMQLPFEHSVQLAEEAESHVLVSILPLAAISVLVGCGGIVTVALQWYQRRYPALRLLAARGASPPALGGLAVAELGLPVLVGGVVGIVVARFTTGMYAPPGQIASGPQIRAVLVAAGVLVFCLVVLGAVAGWRAHREFQVGRRARASGRWRWLVFFPWELLTAATAYLGWSRLSGYGTSKLGTPLAQVDPLALTYPVFVVLTAGLLVARIAWLLLRASHRVRVWSKPSLQLAIRRLASARAPVVGVLVVGVLAIGTLAAGSGIASGQRTALDTKSGILVGATTRVDVETSLGLGRAPMPEALRDTSSLIGQTTGTGSVVLVVDPETLTRTAYLGSLRDDVEALLPKLAHPVAGGIPAIRIAHGSTQSTALPGLPPAVVVGDLPWFPVLGENIGYVVSRDALTPAQLDTIPRWTLLSSSSLEQVSAALGAQGQTLTNRATQATALDALPFYVVEWTFSFVTVLGGVLGVVAVLGLFVAVEVRRRQNALAGALVLRMGLGVRALFGSHVLELGALAGLAVLAGIGCGVGVAAVAVPRFDPVRWLAPGSVLPDQTAFVLAVLAAGVLVVLLAASIAVRSVRTARTAELLRG</sequence>
<gene>
    <name evidence="2" type="ORF">FPZ12_002035</name>
</gene>
<protein>
    <submittedName>
        <fullName evidence="2">ABC transporter permease</fullName>
    </submittedName>
</protein>
<dbReference type="EMBL" id="VMNW02000002">
    <property type="protein sequence ID" value="KAA9166365.1"/>
    <property type="molecule type" value="Genomic_DNA"/>
</dbReference>
<keyword evidence="1" id="KW-0472">Membrane</keyword>
<dbReference type="OrthoDB" id="3653743at2"/>
<name>A0A5N0VJH8_9PSEU</name>
<keyword evidence="3" id="KW-1185">Reference proteome</keyword>
<keyword evidence="1" id="KW-1133">Transmembrane helix</keyword>
<evidence type="ECO:0000256" key="1">
    <source>
        <dbReference type="SAM" id="Phobius"/>
    </source>
</evidence>
<reference evidence="2" key="1">
    <citation type="submission" date="2019-09" db="EMBL/GenBank/DDBJ databases">
        <authorList>
            <person name="Teo W.F.A."/>
            <person name="Duangmal K."/>
        </authorList>
    </citation>
    <scope>NUCLEOTIDE SEQUENCE [LARGE SCALE GENOMIC DNA]</scope>
    <source>
        <strain evidence="2">K81G1</strain>
    </source>
</reference>
<feature type="transmembrane region" description="Helical" evidence="1">
    <location>
        <begin position="339"/>
        <end position="361"/>
    </location>
</feature>
<feature type="transmembrane region" description="Helical" evidence="1">
    <location>
        <begin position="825"/>
        <end position="846"/>
    </location>
</feature>
<feature type="transmembrane region" description="Helical" evidence="1">
    <location>
        <begin position="424"/>
        <end position="445"/>
    </location>
</feature>
<feature type="transmembrane region" description="Helical" evidence="1">
    <location>
        <begin position="381"/>
        <end position="404"/>
    </location>
</feature>
<organism evidence="2 3">
    <name type="scientific">Amycolatopsis acidicola</name>
    <dbReference type="NCBI Taxonomy" id="2596893"/>
    <lineage>
        <taxon>Bacteria</taxon>
        <taxon>Bacillati</taxon>
        <taxon>Actinomycetota</taxon>
        <taxon>Actinomycetes</taxon>
        <taxon>Pseudonocardiales</taxon>
        <taxon>Pseudonocardiaceae</taxon>
        <taxon>Amycolatopsis</taxon>
    </lineage>
</organism>
<evidence type="ECO:0000313" key="3">
    <source>
        <dbReference type="Proteomes" id="UP000319769"/>
    </source>
</evidence>
<feature type="transmembrane region" description="Helical" evidence="1">
    <location>
        <begin position="465"/>
        <end position="487"/>
    </location>
</feature>
<accession>A0A5N0VJH8</accession>
<feature type="transmembrane region" description="Helical" evidence="1">
    <location>
        <begin position="296"/>
        <end position="319"/>
    </location>
</feature>